<dbReference type="PROSITE" id="PS50164">
    <property type="entry name" value="GIY_YIG"/>
    <property type="match status" value="1"/>
</dbReference>
<evidence type="ECO:0000313" key="3">
    <source>
        <dbReference type="EMBL" id="OGM20804.1"/>
    </source>
</evidence>
<dbReference type="Pfam" id="PF01541">
    <property type="entry name" value="GIY-YIG"/>
    <property type="match status" value="1"/>
</dbReference>
<dbReference type="AlphaFoldDB" id="A0A1F7Y0H0"/>
<dbReference type="InterPro" id="IPR035901">
    <property type="entry name" value="GIY-YIG_endonuc_sf"/>
</dbReference>
<name>A0A1F7Y0H0_9BACT</name>
<dbReference type="Proteomes" id="UP000178419">
    <property type="component" value="Unassembled WGS sequence"/>
</dbReference>
<evidence type="ECO:0000259" key="2">
    <source>
        <dbReference type="PROSITE" id="PS50164"/>
    </source>
</evidence>
<dbReference type="CDD" id="cd10449">
    <property type="entry name" value="GIY-YIG_SLX1_like"/>
    <property type="match status" value="1"/>
</dbReference>
<feature type="domain" description="GIY-YIG" evidence="2">
    <location>
        <begin position="9"/>
        <end position="84"/>
    </location>
</feature>
<organism evidence="3 4">
    <name type="scientific">Candidatus Woesebacteria bacterium RIFCSPHIGHO2_01_FULL_38_9</name>
    <dbReference type="NCBI Taxonomy" id="1802492"/>
    <lineage>
        <taxon>Bacteria</taxon>
        <taxon>Candidatus Woeseibacteriota</taxon>
    </lineage>
</organism>
<protein>
    <recommendedName>
        <fullName evidence="2">GIY-YIG domain-containing protein</fullName>
    </recommendedName>
</protein>
<dbReference type="PANTHER" id="PTHR34477">
    <property type="entry name" value="UPF0213 PROTEIN YHBQ"/>
    <property type="match status" value="1"/>
</dbReference>
<comment type="similarity">
    <text evidence="1">Belongs to the UPF0213 family.</text>
</comment>
<gene>
    <name evidence="3" type="ORF">A2714_05190</name>
</gene>
<evidence type="ECO:0000313" key="4">
    <source>
        <dbReference type="Proteomes" id="UP000178419"/>
    </source>
</evidence>
<proteinExistence type="inferred from homology"/>
<dbReference type="PANTHER" id="PTHR34477:SF1">
    <property type="entry name" value="UPF0213 PROTEIN YHBQ"/>
    <property type="match status" value="1"/>
</dbReference>
<dbReference type="EMBL" id="MGGE01000034">
    <property type="protein sequence ID" value="OGM20804.1"/>
    <property type="molecule type" value="Genomic_DNA"/>
</dbReference>
<dbReference type="InterPro" id="IPR000305">
    <property type="entry name" value="GIY-YIG_endonuc"/>
</dbReference>
<accession>A0A1F7Y0H0</accession>
<reference evidence="3 4" key="1">
    <citation type="journal article" date="2016" name="Nat. Commun.">
        <title>Thousands of microbial genomes shed light on interconnected biogeochemical processes in an aquifer system.</title>
        <authorList>
            <person name="Anantharaman K."/>
            <person name="Brown C.T."/>
            <person name="Hug L.A."/>
            <person name="Sharon I."/>
            <person name="Castelle C.J."/>
            <person name="Probst A.J."/>
            <person name="Thomas B.C."/>
            <person name="Singh A."/>
            <person name="Wilkins M.J."/>
            <person name="Karaoz U."/>
            <person name="Brodie E.L."/>
            <person name="Williams K.H."/>
            <person name="Hubbard S.S."/>
            <person name="Banfield J.F."/>
        </authorList>
    </citation>
    <scope>NUCLEOTIDE SEQUENCE [LARGE SCALE GENOMIC DNA]</scope>
</reference>
<dbReference type="Gene3D" id="3.40.1440.10">
    <property type="entry name" value="GIY-YIG endonuclease"/>
    <property type="match status" value="1"/>
</dbReference>
<dbReference type="SUPFAM" id="SSF82771">
    <property type="entry name" value="GIY-YIG endonuclease"/>
    <property type="match status" value="1"/>
</dbReference>
<evidence type="ECO:0000256" key="1">
    <source>
        <dbReference type="ARBA" id="ARBA00007435"/>
    </source>
</evidence>
<sequence length="98" mass="11568">MQNSSAKQKFFYVYVLLSLKDWNLYIGVTDNLKRRISEHNKGLEISTKSRVPFKLIYCELFINKVDAFKREKYLKGGWGRKHLRSALKLTLLDSKARL</sequence>
<dbReference type="InterPro" id="IPR050190">
    <property type="entry name" value="UPF0213_domain"/>
</dbReference>
<comment type="caution">
    <text evidence="3">The sequence shown here is derived from an EMBL/GenBank/DDBJ whole genome shotgun (WGS) entry which is preliminary data.</text>
</comment>